<dbReference type="AlphaFoldDB" id="A0AA39IMK4"/>
<protein>
    <submittedName>
        <fullName evidence="2">Uncharacterized protein</fullName>
    </submittedName>
</protein>
<dbReference type="Proteomes" id="UP001175271">
    <property type="component" value="Unassembled WGS sequence"/>
</dbReference>
<dbReference type="EMBL" id="JAUCMV010000001">
    <property type="protein sequence ID" value="KAK0427086.1"/>
    <property type="molecule type" value="Genomic_DNA"/>
</dbReference>
<evidence type="ECO:0000313" key="2">
    <source>
        <dbReference type="EMBL" id="KAK0427086.1"/>
    </source>
</evidence>
<reference evidence="2" key="1">
    <citation type="submission" date="2023-06" db="EMBL/GenBank/DDBJ databases">
        <title>Genomic analysis of the entomopathogenic nematode Steinernema hermaphroditum.</title>
        <authorList>
            <person name="Schwarz E.M."/>
            <person name="Heppert J.K."/>
            <person name="Baniya A."/>
            <person name="Schwartz H.T."/>
            <person name="Tan C.-H."/>
            <person name="Antoshechkin I."/>
            <person name="Sternberg P.W."/>
            <person name="Goodrich-Blair H."/>
            <person name="Dillman A.R."/>
        </authorList>
    </citation>
    <scope>NUCLEOTIDE SEQUENCE</scope>
    <source>
        <strain evidence="2">PS9179</strain>
        <tissue evidence="2">Whole animal</tissue>
    </source>
</reference>
<comment type="caution">
    <text evidence="2">The sequence shown here is derived from an EMBL/GenBank/DDBJ whole genome shotgun (WGS) entry which is preliminary data.</text>
</comment>
<sequence length="81" mass="9404">MKVKIAQWLIVFTLLVMAVNSKPFYWRHRHFNRKSHALRYKTRAAVLHRQAAVSTAIPPNVIRRSETLKRIGLPYPLIGLG</sequence>
<gene>
    <name evidence="2" type="ORF">QR680_010054</name>
</gene>
<keyword evidence="1" id="KW-0732">Signal</keyword>
<feature type="chain" id="PRO_5041247783" evidence="1">
    <location>
        <begin position="22"/>
        <end position="81"/>
    </location>
</feature>
<organism evidence="2 3">
    <name type="scientific">Steinernema hermaphroditum</name>
    <dbReference type="NCBI Taxonomy" id="289476"/>
    <lineage>
        <taxon>Eukaryota</taxon>
        <taxon>Metazoa</taxon>
        <taxon>Ecdysozoa</taxon>
        <taxon>Nematoda</taxon>
        <taxon>Chromadorea</taxon>
        <taxon>Rhabditida</taxon>
        <taxon>Tylenchina</taxon>
        <taxon>Panagrolaimomorpha</taxon>
        <taxon>Strongyloidoidea</taxon>
        <taxon>Steinernematidae</taxon>
        <taxon>Steinernema</taxon>
    </lineage>
</organism>
<evidence type="ECO:0000313" key="3">
    <source>
        <dbReference type="Proteomes" id="UP001175271"/>
    </source>
</evidence>
<accession>A0AA39IMK4</accession>
<keyword evidence="3" id="KW-1185">Reference proteome</keyword>
<proteinExistence type="predicted"/>
<feature type="signal peptide" evidence="1">
    <location>
        <begin position="1"/>
        <end position="21"/>
    </location>
</feature>
<evidence type="ECO:0000256" key="1">
    <source>
        <dbReference type="SAM" id="SignalP"/>
    </source>
</evidence>
<name>A0AA39IMK4_9BILA</name>